<reference evidence="1 2" key="1">
    <citation type="submission" date="2023-06" db="EMBL/GenBank/DDBJ databases">
        <authorList>
            <person name="Yushchuk O."/>
            <person name="Binda E."/>
            <person name="Ruckert-Reed C."/>
            <person name="Fedorenko V."/>
            <person name="Kalinowski J."/>
            <person name="Marinelli F."/>
        </authorList>
    </citation>
    <scope>NUCLEOTIDE SEQUENCE [LARGE SCALE GENOMIC DNA]</scope>
    <source>
        <strain evidence="1 2">NRRL 3884</strain>
    </source>
</reference>
<protein>
    <recommendedName>
        <fullName evidence="3">T6SS immunity protein Tdi1 C-terminal domain-containing protein</fullName>
    </recommendedName>
</protein>
<evidence type="ECO:0008006" key="3">
    <source>
        <dbReference type="Google" id="ProtNLM"/>
    </source>
</evidence>
<dbReference type="RefSeq" id="WP_284919253.1">
    <property type="nucleotide sequence ID" value="NZ_CP126980.1"/>
</dbReference>
<dbReference type="EMBL" id="CP126980">
    <property type="protein sequence ID" value="WIM97859.1"/>
    <property type="molecule type" value="Genomic_DNA"/>
</dbReference>
<evidence type="ECO:0000313" key="2">
    <source>
        <dbReference type="Proteomes" id="UP001240150"/>
    </source>
</evidence>
<evidence type="ECO:0000313" key="1">
    <source>
        <dbReference type="EMBL" id="WIM97859.1"/>
    </source>
</evidence>
<sequence length="146" mass="16671">MELTKQFSDDQYATALESWSWLLEPHGKTPRFTSLFGDVFLEDEEGAWWFLDTFEGELVHGWASRAQLIAELETEEGQDRYLLGSLAMAAFHRRGLSLSDDEVYAYAPPPVITRSFAVDEIQVFRFTVAINLAGQLHRQLRSVPTD</sequence>
<dbReference type="Proteomes" id="UP001240150">
    <property type="component" value="Chromosome"/>
</dbReference>
<gene>
    <name evidence="1" type="ORF">ACTOB_001415</name>
</gene>
<keyword evidence="2" id="KW-1185">Reference proteome</keyword>
<accession>A0ABY8WNG9</accession>
<organism evidence="1 2">
    <name type="scientific">Actinoplanes oblitus</name>
    <dbReference type="NCBI Taxonomy" id="3040509"/>
    <lineage>
        <taxon>Bacteria</taxon>
        <taxon>Bacillati</taxon>
        <taxon>Actinomycetota</taxon>
        <taxon>Actinomycetes</taxon>
        <taxon>Micromonosporales</taxon>
        <taxon>Micromonosporaceae</taxon>
        <taxon>Actinoplanes</taxon>
    </lineage>
</organism>
<name>A0ABY8WNG9_9ACTN</name>
<proteinExistence type="predicted"/>